<sequence length="128" mass="14497">MADLDQPVRVEVAATPASRQRGLMQREFLAPYTGMLFRFDPPVSGAQGFYMYRTLIPLDIAFLDTDGRILALRTMTPCESRDPRRCRVYRPGTDYAAALEVNAGFFRRHQVATGDRIRPAQEGRCTPK</sequence>
<proteinExistence type="predicted"/>
<dbReference type="Proteomes" id="UP000662703">
    <property type="component" value="Unassembled WGS sequence"/>
</dbReference>
<dbReference type="PANTHER" id="PTHR37953:SF1">
    <property type="entry name" value="UPF0127 PROTEIN MJ1496"/>
    <property type="match status" value="1"/>
</dbReference>
<comment type="caution">
    <text evidence="1">The sequence shown here is derived from an EMBL/GenBank/DDBJ whole genome shotgun (WGS) entry which is preliminary data.</text>
</comment>
<dbReference type="InterPro" id="IPR003795">
    <property type="entry name" value="DUF192"/>
</dbReference>
<dbReference type="EMBL" id="ARXX01000061">
    <property type="protein sequence ID" value="MBF5057839.1"/>
    <property type="molecule type" value="Genomic_DNA"/>
</dbReference>
<protein>
    <recommendedName>
        <fullName evidence="3">DUF192 domain-containing protein</fullName>
    </recommendedName>
</protein>
<dbReference type="Pfam" id="PF02643">
    <property type="entry name" value="DUF192"/>
    <property type="match status" value="1"/>
</dbReference>
<evidence type="ECO:0000313" key="2">
    <source>
        <dbReference type="Proteomes" id="UP000662703"/>
    </source>
</evidence>
<reference evidence="1 2" key="1">
    <citation type="submission" date="2012-09" db="EMBL/GenBank/DDBJ databases">
        <title>Genome Sequence of alkane-degrading Bacterium Alcanivorax sp. 521-1.</title>
        <authorList>
            <person name="Lai Q."/>
            <person name="Shao Z."/>
        </authorList>
    </citation>
    <scope>NUCLEOTIDE SEQUENCE [LARGE SCALE GENOMIC DNA]</scope>
    <source>
        <strain evidence="1 2">521-1</strain>
    </source>
</reference>
<keyword evidence="2" id="KW-1185">Reference proteome</keyword>
<dbReference type="PANTHER" id="PTHR37953">
    <property type="entry name" value="UPF0127 PROTEIN MJ1496"/>
    <property type="match status" value="1"/>
</dbReference>
<dbReference type="InterPro" id="IPR038695">
    <property type="entry name" value="Saro_0823-like_sf"/>
</dbReference>
<organism evidence="1 2">
    <name type="scientific">Alloalcanivorax profundimaris</name>
    <dbReference type="NCBI Taxonomy" id="2735259"/>
    <lineage>
        <taxon>Bacteria</taxon>
        <taxon>Pseudomonadati</taxon>
        <taxon>Pseudomonadota</taxon>
        <taxon>Gammaproteobacteria</taxon>
        <taxon>Oceanospirillales</taxon>
        <taxon>Alcanivoracaceae</taxon>
        <taxon>Alloalcanivorax</taxon>
    </lineage>
</organism>
<name>A0ABS0AUM6_9GAMM</name>
<evidence type="ECO:0008006" key="3">
    <source>
        <dbReference type="Google" id="ProtNLM"/>
    </source>
</evidence>
<accession>A0ABS0AUM6</accession>
<dbReference type="Gene3D" id="2.60.120.1140">
    <property type="entry name" value="Protein of unknown function DUF192"/>
    <property type="match status" value="1"/>
</dbReference>
<dbReference type="RefSeq" id="WP_194865962.1">
    <property type="nucleotide sequence ID" value="NZ_ARXX01000061.1"/>
</dbReference>
<evidence type="ECO:0000313" key="1">
    <source>
        <dbReference type="EMBL" id="MBF5057839.1"/>
    </source>
</evidence>
<gene>
    <name evidence="1" type="ORF">Y5W_03133</name>
</gene>